<dbReference type="PANTHER" id="PTHR33067">
    <property type="entry name" value="RNA-DIRECTED DNA POLYMERASE-RELATED"/>
    <property type="match status" value="1"/>
</dbReference>
<dbReference type="AlphaFoldDB" id="A0A371FVX5"/>
<organism evidence="1 2">
    <name type="scientific">Mucuna pruriens</name>
    <name type="common">Velvet bean</name>
    <name type="synonym">Dolichos pruriens</name>
    <dbReference type="NCBI Taxonomy" id="157652"/>
    <lineage>
        <taxon>Eukaryota</taxon>
        <taxon>Viridiplantae</taxon>
        <taxon>Streptophyta</taxon>
        <taxon>Embryophyta</taxon>
        <taxon>Tracheophyta</taxon>
        <taxon>Spermatophyta</taxon>
        <taxon>Magnoliopsida</taxon>
        <taxon>eudicotyledons</taxon>
        <taxon>Gunneridae</taxon>
        <taxon>Pentapetalae</taxon>
        <taxon>rosids</taxon>
        <taxon>fabids</taxon>
        <taxon>Fabales</taxon>
        <taxon>Fabaceae</taxon>
        <taxon>Papilionoideae</taxon>
        <taxon>50 kb inversion clade</taxon>
        <taxon>NPAAA clade</taxon>
        <taxon>indigoferoid/millettioid clade</taxon>
        <taxon>Phaseoleae</taxon>
        <taxon>Mucuna</taxon>
    </lineage>
</organism>
<sequence length="267" mass="29607">MKGTVETAGVVLSLCPNPGIFVVPCTIGVRTFTNAMLDLRASINIMLASIYKSLNLGALEPTGMEIQLANWSVVQPLGVLKDVLVQVNNLILPTNFYILDMKDETSREGSALIIGRLFFMTTKTKINIHAGTLSMGFGDTNVKFNIFEALKYPTKDHSIFSIDTIDGLMEEYLRLGTGSANLADFVNISDLKPLPKHLKYAYLGDNQQFLVIIANNLIGEQEEKLLEVLRKYKKAIGWTLADLPGINPSICMNKILLEEDARLIRQQ</sequence>
<feature type="non-terminal residue" evidence="1">
    <location>
        <position position="1"/>
    </location>
</feature>
<accession>A0A371FVX5</accession>
<gene>
    <name evidence="1" type="ORF">CR513_36780</name>
</gene>
<dbReference type="Proteomes" id="UP000257109">
    <property type="component" value="Unassembled WGS sequence"/>
</dbReference>
<proteinExistence type="predicted"/>
<keyword evidence="2" id="KW-1185">Reference proteome</keyword>
<dbReference type="InterPro" id="IPR021109">
    <property type="entry name" value="Peptidase_aspartic_dom_sf"/>
</dbReference>
<dbReference type="CDD" id="cd00303">
    <property type="entry name" value="retropepsin_like"/>
    <property type="match status" value="1"/>
</dbReference>
<reference evidence="1" key="1">
    <citation type="submission" date="2018-05" db="EMBL/GenBank/DDBJ databases">
        <title>Draft genome of Mucuna pruriens seed.</title>
        <authorList>
            <person name="Nnadi N.E."/>
            <person name="Vos R."/>
            <person name="Hasami M.H."/>
            <person name="Devisetty U.K."/>
            <person name="Aguiy J.C."/>
        </authorList>
    </citation>
    <scope>NUCLEOTIDE SEQUENCE [LARGE SCALE GENOMIC DNA]</scope>
    <source>
        <strain evidence="1">JCA_2017</strain>
    </source>
</reference>
<comment type="caution">
    <text evidence="1">The sequence shown here is derived from an EMBL/GenBank/DDBJ whole genome shotgun (WGS) entry which is preliminary data.</text>
</comment>
<name>A0A371FVX5_MUCPR</name>
<dbReference type="OrthoDB" id="778454at2759"/>
<dbReference type="PANTHER" id="PTHR33067:SF15">
    <property type="entry name" value="RNA-DIRECTED DNA POLYMERASE"/>
    <property type="match status" value="1"/>
</dbReference>
<evidence type="ECO:0000313" key="2">
    <source>
        <dbReference type="Proteomes" id="UP000257109"/>
    </source>
</evidence>
<evidence type="ECO:0000313" key="1">
    <source>
        <dbReference type="EMBL" id="RDX82431.1"/>
    </source>
</evidence>
<protein>
    <submittedName>
        <fullName evidence="1">Uncharacterized protein</fullName>
    </submittedName>
</protein>
<dbReference type="Gene3D" id="2.40.70.10">
    <property type="entry name" value="Acid Proteases"/>
    <property type="match status" value="1"/>
</dbReference>
<dbReference type="EMBL" id="QJKJ01007642">
    <property type="protein sequence ID" value="RDX82431.1"/>
    <property type="molecule type" value="Genomic_DNA"/>
</dbReference>